<evidence type="ECO:0000313" key="7">
    <source>
        <dbReference type="Proteomes" id="UP001595685"/>
    </source>
</evidence>
<evidence type="ECO:0000256" key="4">
    <source>
        <dbReference type="SAM" id="SignalP"/>
    </source>
</evidence>
<sequence>MNTRRAVVAATGMTLALTVAACGGGGGTAAESTADAAGGGSTGEASAPADEGSEPAAGGGEGGTVGVILPDTASSARWESADRPFLQEAFDAAGVTADIQNANGDTAAFQTIADGMINAGVDALLIVNLDSETGTAVISDAAAAGIPVIDYDRLTLGGGADYYVSFDNVAVGTTIGEGLVTCLQDAGTTEGDVVLLNGSPTDNNATLFKQGYEAAITEAGYGIADDQDVPDWDNTQAGTIFEQIFTSTGGSFVGVAAANDGLGGAAVSVLERNQLAGQIPVTGQDATDEGLQRVLLGTQCMTVYKAVRAEAEAAAELAIAVIGGDTAAADGLATGSTDDSVTGEAVPSVLLEPQAIFRDNVQDVVADGYTTAENLCTTPELQTACDEVGVE</sequence>
<evidence type="ECO:0000313" key="6">
    <source>
        <dbReference type="EMBL" id="MFC3687716.1"/>
    </source>
</evidence>
<organism evidence="6 7">
    <name type="scientific">Aquipuribacter hungaricus</name>
    <dbReference type="NCBI Taxonomy" id="545624"/>
    <lineage>
        <taxon>Bacteria</taxon>
        <taxon>Bacillati</taxon>
        <taxon>Actinomycetota</taxon>
        <taxon>Actinomycetes</taxon>
        <taxon>Micrococcales</taxon>
        <taxon>Intrasporangiaceae</taxon>
        <taxon>Aquipuribacter</taxon>
    </lineage>
</organism>
<feature type="compositionally biased region" description="Low complexity" evidence="3">
    <location>
        <begin position="43"/>
        <end position="56"/>
    </location>
</feature>
<reference evidence="7" key="1">
    <citation type="journal article" date="2019" name="Int. J. Syst. Evol. Microbiol.">
        <title>The Global Catalogue of Microorganisms (GCM) 10K type strain sequencing project: providing services to taxonomists for standard genome sequencing and annotation.</title>
        <authorList>
            <consortium name="The Broad Institute Genomics Platform"/>
            <consortium name="The Broad Institute Genome Sequencing Center for Infectious Disease"/>
            <person name="Wu L."/>
            <person name="Ma J."/>
        </authorList>
    </citation>
    <scope>NUCLEOTIDE SEQUENCE [LARGE SCALE GENOMIC DNA]</scope>
    <source>
        <strain evidence="7">NCAIM B.02333</strain>
    </source>
</reference>
<dbReference type="InterPro" id="IPR050555">
    <property type="entry name" value="Bact_Solute-Bind_Prot2"/>
</dbReference>
<dbReference type="EMBL" id="JBHRWW010000002">
    <property type="protein sequence ID" value="MFC3687716.1"/>
    <property type="molecule type" value="Genomic_DNA"/>
</dbReference>
<dbReference type="PANTHER" id="PTHR30036">
    <property type="entry name" value="D-XYLOSE-BINDING PERIPLASMIC PROTEIN"/>
    <property type="match status" value="1"/>
</dbReference>
<name>A0ABV7WD09_9MICO</name>
<accession>A0ABV7WD09</accession>
<dbReference type="Proteomes" id="UP001595685">
    <property type="component" value="Unassembled WGS sequence"/>
</dbReference>
<feature type="chain" id="PRO_5046791440" evidence="4">
    <location>
        <begin position="22"/>
        <end position="391"/>
    </location>
</feature>
<evidence type="ECO:0000256" key="1">
    <source>
        <dbReference type="ARBA" id="ARBA00004196"/>
    </source>
</evidence>
<comment type="subcellular location">
    <subcellularLocation>
        <location evidence="1">Cell envelope</location>
    </subcellularLocation>
</comment>
<dbReference type="Pfam" id="PF13407">
    <property type="entry name" value="Peripla_BP_4"/>
    <property type="match status" value="1"/>
</dbReference>
<dbReference type="Gene3D" id="3.40.50.2300">
    <property type="match status" value="2"/>
</dbReference>
<dbReference type="InterPro" id="IPR025997">
    <property type="entry name" value="SBP_2_dom"/>
</dbReference>
<protein>
    <submittedName>
        <fullName evidence="6">Sugar ABC transporter substrate-binding protein</fullName>
    </submittedName>
</protein>
<evidence type="ECO:0000259" key="5">
    <source>
        <dbReference type="Pfam" id="PF13407"/>
    </source>
</evidence>
<feature type="signal peptide" evidence="4">
    <location>
        <begin position="1"/>
        <end position="21"/>
    </location>
</feature>
<comment type="caution">
    <text evidence="6">The sequence shown here is derived from an EMBL/GenBank/DDBJ whole genome shotgun (WGS) entry which is preliminary data.</text>
</comment>
<evidence type="ECO:0000256" key="2">
    <source>
        <dbReference type="ARBA" id="ARBA00022729"/>
    </source>
</evidence>
<dbReference type="PANTHER" id="PTHR30036:SF1">
    <property type="entry name" value="D-XYLOSE-BINDING PERIPLASMIC PROTEIN"/>
    <property type="match status" value="1"/>
</dbReference>
<dbReference type="RefSeq" id="WP_340293023.1">
    <property type="nucleotide sequence ID" value="NZ_JBBEOI010000092.1"/>
</dbReference>
<keyword evidence="7" id="KW-1185">Reference proteome</keyword>
<keyword evidence="2 4" id="KW-0732">Signal</keyword>
<dbReference type="PROSITE" id="PS51257">
    <property type="entry name" value="PROKAR_LIPOPROTEIN"/>
    <property type="match status" value="1"/>
</dbReference>
<feature type="domain" description="Periplasmic binding protein" evidence="5">
    <location>
        <begin position="68"/>
        <end position="325"/>
    </location>
</feature>
<dbReference type="SUPFAM" id="SSF53822">
    <property type="entry name" value="Periplasmic binding protein-like I"/>
    <property type="match status" value="1"/>
</dbReference>
<proteinExistence type="predicted"/>
<feature type="region of interest" description="Disordered" evidence="3">
    <location>
        <begin position="28"/>
        <end position="65"/>
    </location>
</feature>
<dbReference type="InterPro" id="IPR028082">
    <property type="entry name" value="Peripla_BP_I"/>
</dbReference>
<gene>
    <name evidence="6" type="ORF">ACFOLH_05105</name>
</gene>
<evidence type="ECO:0000256" key="3">
    <source>
        <dbReference type="SAM" id="MobiDB-lite"/>
    </source>
</evidence>